<evidence type="ECO:0000256" key="9">
    <source>
        <dbReference type="ARBA" id="ARBA00031636"/>
    </source>
</evidence>
<dbReference type="RefSeq" id="WP_039220758.1">
    <property type="nucleotide sequence ID" value="NZ_JWLW01000018.1"/>
</dbReference>
<feature type="transmembrane region" description="Helical" evidence="10">
    <location>
        <begin position="160"/>
        <end position="183"/>
    </location>
</feature>
<dbReference type="GO" id="GO:0005886">
    <property type="term" value="C:plasma membrane"/>
    <property type="evidence" value="ECO:0007669"/>
    <property type="project" value="UniProtKB-SubCell"/>
</dbReference>
<feature type="transmembrane region" description="Helical" evidence="10">
    <location>
        <begin position="419"/>
        <end position="444"/>
    </location>
</feature>
<evidence type="ECO:0000256" key="10">
    <source>
        <dbReference type="SAM" id="Phobius"/>
    </source>
</evidence>
<evidence type="ECO:0000256" key="7">
    <source>
        <dbReference type="ARBA" id="ARBA00023065"/>
    </source>
</evidence>
<dbReference type="EMBL" id="JWLW01000018">
    <property type="protein sequence ID" value="KHT51977.1"/>
    <property type="molecule type" value="Genomic_DNA"/>
</dbReference>
<dbReference type="PANTHER" id="PTHR43298">
    <property type="entry name" value="MULTIDRUG RESISTANCE PROTEIN NORM-RELATED"/>
    <property type="match status" value="1"/>
</dbReference>
<keyword evidence="5 10" id="KW-0812">Transmembrane</keyword>
<dbReference type="GO" id="GO:0015297">
    <property type="term" value="F:antiporter activity"/>
    <property type="evidence" value="ECO:0007669"/>
    <property type="project" value="UniProtKB-KW"/>
</dbReference>
<dbReference type="InterPro" id="IPR048279">
    <property type="entry name" value="MdtK-like"/>
</dbReference>
<comment type="caution">
    <text evidence="11">The sequence shown here is derived from an EMBL/GenBank/DDBJ whole genome shotgun (WGS) entry which is preliminary data.</text>
</comment>
<feature type="transmembrane region" description="Helical" evidence="10">
    <location>
        <begin position="189"/>
        <end position="213"/>
    </location>
</feature>
<dbReference type="InterPro" id="IPR002528">
    <property type="entry name" value="MATE_fam"/>
</dbReference>
<feature type="transmembrane region" description="Helical" evidence="10">
    <location>
        <begin position="277"/>
        <end position="298"/>
    </location>
</feature>
<dbReference type="GO" id="GO:0006811">
    <property type="term" value="P:monoatomic ion transport"/>
    <property type="evidence" value="ECO:0007669"/>
    <property type="project" value="UniProtKB-KW"/>
</dbReference>
<comment type="subcellular location">
    <subcellularLocation>
        <location evidence="1">Cell inner membrane</location>
        <topology evidence="1">Multi-pass membrane protein</topology>
    </subcellularLocation>
</comment>
<evidence type="ECO:0000256" key="3">
    <source>
        <dbReference type="ARBA" id="ARBA00022449"/>
    </source>
</evidence>
<keyword evidence="7" id="KW-0406">Ion transport</keyword>
<keyword evidence="2" id="KW-0813">Transport</keyword>
<evidence type="ECO:0000256" key="6">
    <source>
        <dbReference type="ARBA" id="ARBA00022989"/>
    </source>
</evidence>
<evidence type="ECO:0000256" key="8">
    <source>
        <dbReference type="ARBA" id="ARBA00023136"/>
    </source>
</evidence>
<keyword evidence="4" id="KW-1003">Cell membrane</keyword>
<evidence type="ECO:0000256" key="4">
    <source>
        <dbReference type="ARBA" id="ARBA00022475"/>
    </source>
</evidence>
<evidence type="ECO:0000313" key="11">
    <source>
        <dbReference type="EMBL" id="KHT51977.1"/>
    </source>
</evidence>
<dbReference type="OrthoDB" id="9780160at2"/>
<evidence type="ECO:0000256" key="2">
    <source>
        <dbReference type="ARBA" id="ARBA00022448"/>
    </source>
</evidence>
<feature type="transmembrane region" description="Helical" evidence="10">
    <location>
        <begin position="12"/>
        <end position="30"/>
    </location>
</feature>
<dbReference type="PANTHER" id="PTHR43298:SF2">
    <property type="entry name" value="FMN_FAD EXPORTER YEEO-RELATED"/>
    <property type="match status" value="1"/>
</dbReference>
<feature type="transmembrane region" description="Helical" evidence="10">
    <location>
        <begin position="351"/>
        <end position="374"/>
    </location>
</feature>
<sequence>MNKKRFLLEGRDILKLAWPLLVAQITQMLMGVSDTIMAGRYSATDMAAVALGFSITVPLLCFIQGIALALPPIISRLQGNKNLSGIADASQQAGYLVFFVGLAVAGLIPFTESIVALFPMAPELFSITVDYVLYVLFAMPGFALYQWLRNYCEGLGKTKPTMIITVIGLMANIVGNYLFIYGVGPLPAMGGAGCGIATAIVIYTMLIATVIYVRFAPALQKYNLFGQLYKPNMVTINRTFKMGLPIAMTILFEVTLFSLVALLLAPFGATTVAAHQVALNFSALMFMFPMSIGMAAAIRIGYRIGQNNPRQAKIAARTAILIGFFTAACTASFTLLAKGFIIGLYTSDEAVYTLANALLIYAALFQLSDAVQVISANALRGYKDTTAMFIITFVSYWLIGLPTGVILGRTNWITAEPMAAAGFWIGFIVGLSAAAVMLGARLLYIQRPSAAHHIANA</sequence>
<feature type="transmembrane region" description="Helical" evidence="10">
    <location>
        <begin position="242"/>
        <end position="265"/>
    </location>
</feature>
<dbReference type="Pfam" id="PF01554">
    <property type="entry name" value="MatE"/>
    <property type="match status" value="2"/>
</dbReference>
<feature type="transmembrane region" description="Helical" evidence="10">
    <location>
        <begin position="131"/>
        <end position="148"/>
    </location>
</feature>
<dbReference type="Proteomes" id="UP000031197">
    <property type="component" value="Unassembled WGS sequence"/>
</dbReference>
<reference evidence="11 12" key="1">
    <citation type="submission" date="2014-12" db="EMBL/GenBank/DDBJ databases">
        <title>Genome sequencing of Alteromonas marina AD001.</title>
        <authorList>
            <person name="Adrian T.G.S."/>
            <person name="Chan K.G."/>
        </authorList>
    </citation>
    <scope>NUCLEOTIDE SEQUENCE [LARGE SCALE GENOMIC DNA]</scope>
    <source>
        <strain evidence="11 12">AD001</strain>
    </source>
</reference>
<gene>
    <name evidence="11" type="ORF">RJ41_11440</name>
</gene>
<protein>
    <recommendedName>
        <fullName evidence="9">Multidrug-efflux transporter</fullName>
    </recommendedName>
</protein>
<keyword evidence="8 10" id="KW-0472">Membrane</keyword>
<keyword evidence="6 10" id="KW-1133">Transmembrane helix</keyword>
<feature type="transmembrane region" description="Helical" evidence="10">
    <location>
        <begin position="95"/>
        <end position="119"/>
    </location>
</feature>
<dbReference type="CDD" id="cd13131">
    <property type="entry name" value="MATE_NorM_like"/>
    <property type="match status" value="1"/>
</dbReference>
<feature type="transmembrane region" description="Helical" evidence="10">
    <location>
        <begin position="386"/>
        <end position="407"/>
    </location>
</feature>
<keyword evidence="3" id="KW-0050">Antiport</keyword>
<accession>A0A0B3Z391</accession>
<evidence type="ECO:0000256" key="1">
    <source>
        <dbReference type="ARBA" id="ARBA00004429"/>
    </source>
</evidence>
<name>A0A0B3Z391_9ALTE</name>
<dbReference type="InterPro" id="IPR050222">
    <property type="entry name" value="MATE_MdtK"/>
</dbReference>
<dbReference type="AlphaFoldDB" id="A0A0B3Z391"/>
<keyword evidence="12" id="KW-1185">Reference proteome</keyword>
<organism evidence="11 12">
    <name type="scientific">Alteromonas marina</name>
    <dbReference type="NCBI Taxonomy" id="203795"/>
    <lineage>
        <taxon>Bacteria</taxon>
        <taxon>Pseudomonadati</taxon>
        <taxon>Pseudomonadota</taxon>
        <taxon>Gammaproteobacteria</taxon>
        <taxon>Alteromonadales</taxon>
        <taxon>Alteromonadaceae</taxon>
        <taxon>Alteromonas/Salinimonas group</taxon>
        <taxon>Alteromonas</taxon>
    </lineage>
</organism>
<dbReference type="GO" id="GO:0042910">
    <property type="term" value="F:xenobiotic transmembrane transporter activity"/>
    <property type="evidence" value="ECO:0007669"/>
    <property type="project" value="InterPro"/>
</dbReference>
<feature type="transmembrane region" description="Helical" evidence="10">
    <location>
        <begin position="319"/>
        <end position="345"/>
    </location>
</feature>
<proteinExistence type="predicted"/>
<evidence type="ECO:0000256" key="5">
    <source>
        <dbReference type="ARBA" id="ARBA00022692"/>
    </source>
</evidence>
<evidence type="ECO:0000313" key="12">
    <source>
        <dbReference type="Proteomes" id="UP000031197"/>
    </source>
</evidence>
<feature type="transmembrane region" description="Helical" evidence="10">
    <location>
        <begin position="50"/>
        <end position="74"/>
    </location>
</feature>
<dbReference type="PIRSF" id="PIRSF006603">
    <property type="entry name" value="DinF"/>
    <property type="match status" value="1"/>
</dbReference>
<dbReference type="NCBIfam" id="TIGR00797">
    <property type="entry name" value="matE"/>
    <property type="match status" value="1"/>
</dbReference>